<dbReference type="Pfam" id="PF13966">
    <property type="entry name" value="zf-RVT"/>
    <property type="match status" value="1"/>
</dbReference>
<protein>
    <recommendedName>
        <fullName evidence="1">Reverse transcriptase zinc-binding domain-containing protein</fullName>
    </recommendedName>
</protein>
<feature type="domain" description="Reverse transcriptase zinc-binding" evidence="1">
    <location>
        <begin position="16"/>
        <end position="62"/>
    </location>
</feature>
<dbReference type="AlphaFoldDB" id="A0A835HSG6"/>
<dbReference type="InterPro" id="IPR026960">
    <property type="entry name" value="RVT-Znf"/>
</dbReference>
<gene>
    <name evidence="2" type="ORF">IFM89_037101</name>
</gene>
<dbReference type="OrthoDB" id="1684493at2759"/>
<dbReference type="EMBL" id="JADFTS010000006">
    <property type="protein sequence ID" value="KAF9603602.1"/>
    <property type="molecule type" value="Genomic_DNA"/>
</dbReference>
<evidence type="ECO:0000259" key="1">
    <source>
        <dbReference type="Pfam" id="PF13966"/>
    </source>
</evidence>
<name>A0A835HSG6_9MAGN</name>
<proteinExistence type="predicted"/>
<evidence type="ECO:0000313" key="2">
    <source>
        <dbReference type="EMBL" id="KAF9603602.1"/>
    </source>
</evidence>
<reference evidence="2 3" key="1">
    <citation type="submission" date="2020-10" db="EMBL/GenBank/DDBJ databases">
        <title>The Coptis chinensis genome and diversification of protoberbering-type alkaloids.</title>
        <authorList>
            <person name="Wang B."/>
            <person name="Shu S."/>
            <person name="Song C."/>
            <person name="Liu Y."/>
        </authorList>
    </citation>
    <scope>NUCLEOTIDE SEQUENCE [LARGE SCALE GENOMIC DNA]</scope>
    <source>
        <strain evidence="2">HL-2020</strain>
        <tissue evidence="2">Leaf</tissue>
    </source>
</reference>
<sequence>MSMCILESAQGQILKLCQKCAATDAAMQRRGLQMASKCYLGCQAEENLQHIIWDCRFAKDLWEWVAWQFGFRGFTNLKEAISRCNHRSTIIVHLWTAAVMEGGREFKEGCLIADYKHLAGGKLCGDLAAKSCAFTFGYLGSRFCMREDPNGLLDGNLPR</sequence>
<evidence type="ECO:0000313" key="3">
    <source>
        <dbReference type="Proteomes" id="UP000631114"/>
    </source>
</evidence>
<comment type="caution">
    <text evidence="2">The sequence shown here is derived from an EMBL/GenBank/DDBJ whole genome shotgun (WGS) entry which is preliminary data.</text>
</comment>
<accession>A0A835HSG6</accession>
<dbReference type="Proteomes" id="UP000631114">
    <property type="component" value="Unassembled WGS sequence"/>
</dbReference>
<keyword evidence="3" id="KW-1185">Reference proteome</keyword>
<organism evidence="2 3">
    <name type="scientific">Coptis chinensis</name>
    <dbReference type="NCBI Taxonomy" id="261450"/>
    <lineage>
        <taxon>Eukaryota</taxon>
        <taxon>Viridiplantae</taxon>
        <taxon>Streptophyta</taxon>
        <taxon>Embryophyta</taxon>
        <taxon>Tracheophyta</taxon>
        <taxon>Spermatophyta</taxon>
        <taxon>Magnoliopsida</taxon>
        <taxon>Ranunculales</taxon>
        <taxon>Ranunculaceae</taxon>
        <taxon>Coptidoideae</taxon>
        <taxon>Coptis</taxon>
    </lineage>
</organism>